<dbReference type="InterPro" id="IPR005151">
    <property type="entry name" value="Tail-specific_protease"/>
</dbReference>
<dbReference type="GO" id="GO:0007165">
    <property type="term" value="P:signal transduction"/>
    <property type="evidence" value="ECO:0007669"/>
    <property type="project" value="TreeGrafter"/>
</dbReference>
<dbReference type="GO" id="GO:0008236">
    <property type="term" value="F:serine-type peptidase activity"/>
    <property type="evidence" value="ECO:0007669"/>
    <property type="project" value="InterPro"/>
</dbReference>
<dbReference type="Gene3D" id="3.90.226.10">
    <property type="entry name" value="2-enoyl-CoA Hydratase, Chain A, domain 1"/>
    <property type="match status" value="1"/>
</dbReference>
<dbReference type="GO" id="GO:0006508">
    <property type="term" value="P:proteolysis"/>
    <property type="evidence" value="ECO:0007669"/>
    <property type="project" value="InterPro"/>
</dbReference>
<feature type="chain" id="PRO_5034586377" evidence="1">
    <location>
        <begin position="27"/>
        <end position="349"/>
    </location>
</feature>
<comment type="caution">
    <text evidence="3">The sequence shown here is derived from an EMBL/GenBank/DDBJ whole genome shotgun (WGS) entry which is preliminary data.</text>
</comment>
<evidence type="ECO:0000313" key="3">
    <source>
        <dbReference type="EMBL" id="GGV09094.1"/>
    </source>
</evidence>
<reference evidence="3" key="1">
    <citation type="journal article" date="2014" name="Int. J. Syst. Evol. Microbiol.">
        <title>Complete genome sequence of Corynebacterium casei LMG S-19264T (=DSM 44701T), isolated from a smear-ripened cheese.</title>
        <authorList>
            <consortium name="US DOE Joint Genome Institute (JGI-PGF)"/>
            <person name="Walter F."/>
            <person name="Albersmeier A."/>
            <person name="Kalinowski J."/>
            <person name="Ruckert C."/>
        </authorList>
    </citation>
    <scope>NUCLEOTIDE SEQUENCE</scope>
    <source>
        <strain evidence="3">JCM 4434</strain>
    </source>
</reference>
<proteinExistence type="predicted"/>
<keyword evidence="1" id="KW-0732">Signal</keyword>
<dbReference type="RefSeq" id="WP_030558421.1">
    <property type="nucleotide sequence ID" value="NZ_BMUB01000073.1"/>
</dbReference>
<dbReference type="GO" id="GO:0004175">
    <property type="term" value="F:endopeptidase activity"/>
    <property type="evidence" value="ECO:0007669"/>
    <property type="project" value="TreeGrafter"/>
</dbReference>
<sequence>MARKRLLRLAALGVAVGVLLPVAGSASGLLQDPDDGMSPGARTYLTKVLDLMEQQSVMRHRVDWAQLRRRVLEQAHGARTASDTYGVIAWALNSLGDGHSFFLDPQQSGARLGATTLSFEGLTGRALEDGLGYVSLPQVQGTQQTYDAYVRQGRAAVATADGACGWIVDLRDDRGGNMWPMLAVLGPVLGDGPAGGFVDADGNRSTWSIQHGNAYADGEPVGWTDSEPITRSAAPVAVLTGHRTGSSGEAVAVAFRGRADTRFFGEPTYGVPTGNMVYHLSDGATLVLTTADDVDRAGRTYNAPIRPDEEVVNDPAAAVGGDRDRVLAAARAWLHQQPGCQRSRGSQAG</sequence>
<dbReference type="SUPFAM" id="SSF52096">
    <property type="entry name" value="ClpP/crotonase"/>
    <property type="match status" value="1"/>
</dbReference>
<protein>
    <submittedName>
        <fullName evidence="3">Peptidase S41</fullName>
    </submittedName>
</protein>
<dbReference type="CDD" id="cd06567">
    <property type="entry name" value="Peptidase_S41"/>
    <property type="match status" value="1"/>
</dbReference>
<dbReference type="PANTHER" id="PTHR32060">
    <property type="entry name" value="TAIL-SPECIFIC PROTEASE"/>
    <property type="match status" value="1"/>
</dbReference>
<evidence type="ECO:0000256" key="1">
    <source>
        <dbReference type="SAM" id="SignalP"/>
    </source>
</evidence>
<dbReference type="GeneID" id="97490319"/>
<evidence type="ECO:0000313" key="4">
    <source>
        <dbReference type="Proteomes" id="UP000610124"/>
    </source>
</evidence>
<dbReference type="EMBL" id="BMUB01000073">
    <property type="protein sequence ID" value="GGV09094.1"/>
    <property type="molecule type" value="Genomic_DNA"/>
</dbReference>
<dbReference type="InterPro" id="IPR029045">
    <property type="entry name" value="ClpP/crotonase-like_dom_sf"/>
</dbReference>
<dbReference type="PANTHER" id="PTHR32060:SF30">
    <property type="entry name" value="CARBOXY-TERMINAL PROCESSING PROTEASE CTPA"/>
    <property type="match status" value="1"/>
</dbReference>
<dbReference type="AlphaFoldDB" id="A0A8H9I4V0"/>
<dbReference type="SMART" id="SM00245">
    <property type="entry name" value="TSPc"/>
    <property type="match status" value="1"/>
</dbReference>
<organism evidence="3 4">
    <name type="scientific">Kitasatospora aureofaciens</name>
    <name type="common">Streptomyces aureofaciens</name>
    <dbReference type="NCBI Taxonomy" id="1894"/>
    <lineage>
        <taxon>Bacteria</taxon>
        <taxon>Bacillati</taxon>
        <taxon>Actinomycetota</taxon>
        <taxon>Actinomycetes</taxon>
        <taxon>Kitasatosporales</taxon>
        <taxon>Streptomycetaceae</taxon>
        <taxon>Kitasatospora</taxon>
    </lineage>
</organism>
<reference evidence="3" key="2">
    <citation type="submission" date="2020-09" db="EMBL/GenBank/DDBJ databases">
        <authorList>
            <person name="Sun Q."/>
            <person name="Ohkuma M."/>
        </authorList>
    </citation>
    <scope>NUCLEOTIDE SEQUENCE</scope>
    <source>
        <strain evidence="3">JCM 4434</strain>
    </source>
</reference>
<evidence type="ECO:0000259" key="2">
    <source>
        <dbReference type="SMART" id="SM00245"/>
    </source>
</evidence>
<gene>
    <name evidence="3" type="ORF">GCM10010502_74670</name>
</gene>
<dbReference type="Proteomes" id="UP000610124">
    <property type="component" value="Unassembled WGS sequence"/>
</dbReference>
<dbReference type="GO" id="GO:0030288">
    <property type="term" value="C:outer membrane-bounded periplasmic space"/>
    <property type="evidence" value="ECO:0007669"/>
    <property type="project" value="TreeGrafter"/>
</dbReference>
<name>A0A8H9I4V0_KITAU</name>
<feature type="domain" description="Tail specific protease" evidence="2">
    <location>
        <begin position="98"/>
        <end position="312"/>
    </location>
</feature>
<dbReference type="Pfam" id="PF03572">
    <property type="entry name" value="Peptidase_S41"/>
    <property type="match status" value="1"/>
</dbReference>
<feature type="signal peptide" evidence="1">
    <location>
        <begin position="1"/>
        <end position="26"/>
    </location>
</feature>
<accession>A0A8H9I4V0</accession>